<feature type="compositionally biased region" description="Polar residues" evidence="3">
    <location>
        <begin position="13"/>
        <end position="33"/>
    </location>
</feature>
<evidence type="ECO:0008006" key="8">
    <source>
        <dbReference type="Google" id="ProtNLM"/>
    </source>
</evidence>
<gene>
    <name evidence="6" type="ORF">J4Q44_G00347590</name>
</gene>
<dbReference type="EMBL" id="JAGTTL010000034">
    <property type="protein sequence ID" value="KAK6295533.1"/>
    <property type="molecule type" value="Genomic_DNA"/>
</dbReference>
<reference evidence="6 7" key="1">
    <citation type="submission" date="2021-04" db="EMBL/GenBank/DDBJ databases">
        <authorList>
            <person name="De Guttry C."/>
            <person name="Zahm M."/>
            <person name="Klopp C."/>
            <person name="Cabau C."/>
            <person name="Louis A."/>
            <person name="Berthelot C."/>
            <person name="Parey E."/>
            <person name="Roest Crollius H."/>
            <person name="Montfort J."/>
            <person name="Robinson-Rechavi M."/>
            <person name="Bucao C."/>
            <person name="Bouchez O."/>
            <person name="Gislard M."/>
            <person name="Lluch J."/>
            <person name="Milhes M."/>
            <person name="Lampietro C."/>
            <person name="Lopez Roques C."/>
            <person name="Donnadieu C."/>
            <person name="Braasch I."/>
            <person name="Desvignes T."/>
            <person name="Postlethwait J."/>
            <person name="Bobe J."/>
            <person name="Wedekind C."/>
            <person name="Guiguen Y."/>
        </authorList>
    </citation>
    <scope>NUCLEOTIDE SEQUENCE [LARGE SCALE GENOMIC DNA]</scope>
    <source>
        <strain evidence="6">Cs_M1</strain>
        <tissue evidence="6">Blood</tissue>
    </source>
</reference>
<feature type="region of interest" description="Disordered" evidence="3">
    <location>
        <begin position="503"/>
        <end position="523"/>
    </location>
</feature>
<feature type="region of interest" description="Disordered" evidence="3">
    <location>
        <begin position="294"/>
        <end position="371"/>
    </location>
</feature>
<evidence type="ECO:0000259" key="5">
    <source>
        <dbReference type="PROSITE" id="PS52042"/>
    </source>
</evidence>
<dbReference type="InterPro" id="IPR054094">
    <property type="entry name" value="Androglobin_IV"/>
</dbReference>
<feature type="region of interest" description="Disordered" evidence="3">
    <location>
        <begin position="1392"/>
        <end position="1415"/>
    </location>
</feature>
<feature type="compositionally biased region" description="Polar residues" evidence="3">
    <location>
        <begin position="1405"/>
        <end position="1415"/>
    </location>
</feature>
<comment type="caution">
    <text evidence="6">The sequence shown here is derived from an EMBL/GenBank/DDBJ whole genome shotgun (WGS) entry which is preliminary data.</text>
</comment>
<protein>
    <recommendedName>
        <fullName evidence="8">Androglobin</fullName>
    </recommendedName>
</protein>
<feature type="compositionally biased region" description="Polar residues" evidence="3">
    <location>
        <begin position="874"/>
        <end position="885"/>
    </location>
</feature>
<keyword evidence="2" id="KW-0175">Coiled coil</keyword>
<organism evidence="6 7">
    <name type="scientific">Coregonus suidteri</name>
    <dbReference type="NCBI Taxonomy" id="861788"/>
    <lineage>
        <taxon>Eukaryota</taxon>
        <taxon>Metazoa</taxon>
        <taxon>Chordata</taxon>
        <taxon>Craniata</taxon>
        <taxon>Vertebrata</taxon>
        <taxon>Euteleostomi</taxon>
        <taxon>Actinopterygii</taxon>
        <taxon>Neopterygii</taxon>
        <taxon>Teleostei</taxon>
        <taxon>Protacanthopterygii</taxon>
        <taxon>Salmoniformes</taxon>
        <taxon>Salmonidae</taxon>
        <taxon>Coregoninae</taxon>
        <taxon>Coregonus</taxon>
    </lineage>
</organism>
<dbReference type="PROSITE" id="PS50203">
    <property type="entry name" value="CALPAIN_CAT"/>
    <property type="match status" value="1"/>
</dbReference>
<feature type="region of interest" description="Disordered" evidence="3">
    <location>
        <begin position="539"/>
        <end position="575"/>
    </location>
</feature>
<dbReference type="InterPro" id="IPR038765">
    <property type="entry name" value="Papain-like_cys_pep_sf"/>
</dbReference>
<feature type="compositionally biased region" description="Basic and acidic residues" evidence="3">
    <location>
        <begin position="298"/>
        <end position="319"/>
    </location>
</feature>
<dbReference type="Pfam" id="PF22069">
    <property type="entry name" value="Androglobin_IV"/>
    <property type="match status" value="1"/>
</dbReference>
<feature type="compositionally biased region" description="Polar residues" evidence="3">
    <location>
        <begin position="1280"/>
        <end position="1296"/>
    </location>
</feature>
<feature type="compositionally biased region" description="Polar residues" evidence="3">
    <location>
        <begin position="350"/>
        <end position="366"/>
    </location>
</feature>
<dbReference type="InterPro" id="IPR054095">
    <property type="entry name" value="Androglobin_V"/>
</dbReference>
<dbReference type="Pfam" id="PF22068">
    <property type="entry name" value="Androglobin_II"/>
    <property type="match status" value="1"/>
</dbReference>
<sequence length="1566" mass="175740">MSKAPAKKKELSSSRVTSSQGQTPNKEASSLVASASEGPGELRRCRYPIWPEWSEAEVNTEKWDAAKGAKDGKMGKSPFLPFFEDPEGKVELPLSLKVHSWKRPSEHILTKPPVIVENESSFDLTAANEHLLCSELFRWIVSEIYIVWKICNGTSVEQGSDVWKPWEHIYSLCKVVKGHMPLYNVYGKYVVKLYWMGCWRKITVDDALPFDEDNNLLLPATTNQSELWPMLLAKAIIKLANTDVVSGQTKELGEFTVIHALTGWIPELMPLQSRYLGKVWDFLKDTIPKFQYVEESSEEKPLTRETSGVRDSRLNECKSESPTATRTPEKSKDSAKKKGKDVDKDRKSSQPNAVQPNTTNQPTTDSIYPPPAPEMVVCASYQPLHLLEKKTSVLGQMADSSERLRHYGLSRLYSHPVLVTRTRACPLVPPLKPPPVPRWKLIRPRKETTITDEPREPLVVKPEQFIEISSPFLNYRLLTMLSEMEAQQSSHRKHACSSTLMSFAETEESESQGAPEHSTAQHSINSLYEVDTAEVIAEDKKKDDNTTNDQEVWESAPAPAPERAKQAKEPSPALLKSQDMIVSEKPMLQESWVDLDDFSKCFQTLVVFHKPNTYPNHFQKSHFKSTISSKVSSMALNCPVGSTHSAATPVRHPGSSAAAHIQSPDEKGSHYLFVDSLQPSHILISFSALVHWGETADEKKESPVCRSGVLIAEPYSWKSLLCQLPVLHIKTTACKAALLVLPPGRHVLCIHTRAPLGYHVHLYSMAPFVFGDEETVMPHLDKESVRFCEQALSILRLLGRVVSSFSDELELPAASGALGDAHCPAQLSTVGGLRDHQRVFNEAVYHMICVALDRKLSAEELFAVQALTNDPSLCTNETRGPSPTDTDCEAPEGWGSRKPTEQEIQAVRILQAGFKGHLVREILNATKPGTKENLSASKTLQEMWASVESDAEKHAVSLLRYIFSNDERTAELYPCQEDEWTRITYTDYSVPLPELANSWLLVFREVFVVPKDMLLVAKVYSPVSSCLLHVIDNNTGEELPRVFQRVEPHVYKHNQHGYTFVAEAHTPDTPLVGAKWRMRLIGSHDPLPCLARETPLNNFSVKEFQDYYIPNDRNVICRYSVKVTADHAGTVQFQTSKPDVHIRLSVLDHEEVVASNTGKGHVLIPVFQFHPNNSASCGPPQADGKQSQEEARVTGSTQGGGGQEGMATETPPLTDQTQNQPHTQTQPPMETMGHKYIVVAEVLHKSWALDNSQMAFVRTLRDLERNEMKVHGEKHEDPTTPVSGDAQSSEGQKSSTPKGSRKGKGDKDKPPAKPGSRMETSLDQSKPYWTLRVVSDQCDAEVIEVRKDTERLDEIRAMKQAWETAEPGRCIKALQSRLQFINKLLCGANADTPTDRTESGDPAIHSQSPDAHISPSNQELALLSQPDPSQPYLPMDYTPFIRRQRKVPVLKDQVMEEAQRRERLEQIQGFRLVRDTVLEHRRQEQANRKELKRRQLEMYDGLQVALGAQRQNVLAAREVFRNRLLEAELRRQEKEEVALEAARQVELEKNAAQQPSKQAKSAGKKK</sequence>
<dbReference type="InterPro" id="IPR057249">
    <property type="entry name" value="Globin_CP_ADGB"/>
</dbReference>
<feature type="region of interest" description="Disordered" evidence="3">
    <location>
        <begin position="1174"/>
        <end position="1229"/>
    </location>
</feature>
<dbReference type="InterPro" id="IPR054093">
    <property type="entry name" value="Androglobin_II"/>
</dbReference>
<dbReference type="GO" id="GO:0004198">
    <property type="term" value="F:calcium-dependent cysteine-type endopeptidase activity"/>
    <property type="evidence" value="ECO:0007669"/>
    <property type="project" value="InterPro"/>
</dbReference>
<dbReference type="InterPro" id="IPR001300">
    <property type="entry name" value="Peptidase_C2_calpain_cat"/>
</dbReference>
<keyword evidence="7" id="KW-1185">Reference proteome</keyword>
<feature type="domain" description="Globin" evidence="5">
    <location>
        <begin position="761"/>
        <end position="965"/>
    </location>
</feature>
<dbReference type="PROSITE" id="PS50096">
    <property type="entry name" value="IQ"/>
    <property type="match status" value="1"/>
</dbReference>
<dbReference type="PROSITE" id="PS52042">
    <property type="entry name" value="GLOBIN_CP_ADGB"/>
    <property type="match status" value="1"/>
</dbReference>
<dbReference type="GO" id="GO:0006508">
    <property type="term" value="P:proteolysis"/>
    <property type="evidence" value="ECO:0007669"/>
    <property type="project" value="InterPro"/>
</dbReference>
<feature type="domain" description="Calpain catalytic" evidence="4">
    <location>
        <begin position="100"/>
        <end position="280"/>
    </location>
</feature>
<name>A0AAN8QGD5_9TELE</name>
<evidence type="ECO:0000313" key="6">
    <source>
        <dbReference type="EMBL" id="KAK6295533.1"/>
    </source>
</evidence>
<feature type="coiled-coil region" evidence="2">
    <location>
        <begin position="1517"/>
        <end position="1544"/>
    </location>
</feature>
<feature type="compositionally biased region" description="Low complexity" evidence="3">
    <location>
        <begin position="1550"/>
        <end position="1566"/>
    </location>
</feature>
<evidence type="ECO:0000256" key="3">
    <source>
        <dbReference type="SAM" id="MobiDB-lite"/>
    </source>
</evidence>
<evidence type="ECO:0000313" key="7">
    <source>
        <dbReference type="Proteomes" id="UP001356427"/>
    </source>
</evidence>
<feature type="compositionally biased region" description="Low complexity" evidence="3">
    <location>
        <begin position="1205"/>
        <end position="1228"/>
    </location>
</feature>
<dbReference type="PANTHER" id="PTHR46298:SF1">
    <property type="entry name" value="ANDROGLOBIN"/>
    <property type="match status" value="1"/>
</dbReference>
<dbReference type="SMART" id="SM00230">
    <property type="entry name" value="CysPc"/>
    <property type="match status" value="1"/>
</dbReference>
<comment type="caution">
    <text evidence="1">Lacks conserved residue(s) required for the propagation of feature annotation.</text>
</comment>
<dbReference type="InterPro" id="IPR053033">
    <property type="entry name" value="Androglobin-like"/>
</dbReference>
<dbReference type="CDD" id="cd22307">
    <property type="entry name" value="Adgb_C_mid-like"/>
    <property type="match status" value="1"/>
</dbReference>
<dbReference type="Pfam" id="PF00648">
    <property type="entry name" value="Peptidase_C2"/>
    <property type="match status" value="1"/>
</dbReference>
<evidence type="ECO:0000259" key="4">
    <source>
        <dbReference type="PROSITE" id="PS50203"/>
    </source>
</evidence>
<feature type="region of interest" description="Disordered" evidence="3">
    <location>
        <begin position="1"/>
        <end position="42"/>
    </location>
</feature>
<evidence type="ECO:0000256" key="1">
    <source>
        <dbReference type="PROSITE-ProRule" id="PRU00239"/>
    </source>
</evidence>
<feature type="region of interest" description="Disordered" evidence="3">
    <location>
        <begin position="1270"/>
        <end position="1324"/>
    </location>
</feature>
<feature type="region of interest" description="Disordered" evidence="3">
    <location>
        <begin position="874"/>
        <end position="897"/>
    </location>
</feature>
<accession>A0AAN8QGD5</accession>
<dbReference type="SUPFAM" id="SSF54001">
    <property type="entry name" value="Cysteine proteinases"/>
    <property type="match status" value="1"/>
</dbReference>
<proteinExistence type="predicted"/>
<evidence type="ECO:0000256" key="2">
    <source>
        <dbReference type="SAM" id="Coils"/>
    </source>
</evidence>
<feature type="compositionally biased region" description="Basic and acidic residues" evidence="3">
    <location>
        <begin position="327"/>
        <end position="348"/>
    </location>
</feature>
<dbReference type="Pfam" id="PF22070">
    <property type="entry name" value="Androglobin_V"/>
    <property type="match status" value="2"/>
</dbReference>
<dbReference type="Proteomes" id="UP001356427">
    <property type="component" value="Unassembled WGS sequence"/>
</dbReference>
<dbReference type="PANTHER" id="PTHR46298">
    <property type="entry name" value="ANDROGLOBIN"/>
    <property type="match status" value="1"/>
</dbReference>
<feature type="region of interest" description="Disordered" evidence="3">
    <location>
        <begin position="1546"/>
        <end position="1566"/>
    </location>
</feature>